<keyword evidence="3" id="KW-1185">Reference proteome</keyword>
<sequence length="110" mass="13250">MPRYEDENPHWYYGNQKILVYGKSSYQDQYRQINGTENRRKLRMAQLIVRELIRHRWVMRRSPRIAMRSVNEDLQYKPRVEEEFCSSSVSDSQNEPATPVFDRPVVSVEL</sequence>
<dbReference type="Proteomes" id="UP000030645">
    <property type="component" value="Unassembled WGS sequence"/>
</dbReference>
<evidence type="ECO:0000313" key="3">
    <source>
        <dbReference type="Proteomes" id="UP000030645"/>
    </source>
</evidence>
<gene>
    <name evidence="2" type="ORF">L484_021525</name>
</gene>
<evidence type="ECO:0000256" key="1">
    <source>
        <dbReference type="SAM" id="MobiDB-lite"/>
    </source>
</evidence>
<accession>W9S384</accession>
<evidence type="ECO:0000313" key="2">
    <source>
        <dbReference type="EMBL" id="EXC06689.1"/>
    </source>
</evidence>
<feature type="compositionally biased region" description="Polar residues" evidence="1">
    <location>
        <begin position="85"/>
        <end position="96"/>
    </location>
</feature>
<dbReference type="AlphaFoldDB" id="W9S384"/>
<name>W9S384_9ROSA</name>
<protein>
    <submittedName>
        <fullName evidence="2">Uncharacterized protein</fullName>
    </submittedName>
</protein>
<dbReference type="EMBL" id="KE345565">
    <property type="protein sequence ID" value="EXC06689.1"/>
    <property type="molecule type" value="Genomic_DNA"/>
</dbReference>
<feature type="region of interest" description="Disordered" evidence="1">
    <location>
        <begin position="85"/>
        <end position="110"/>
    </location>
</feature>
<organism evidence="2 3">
    <name type="scientific">Morus notabilis</name>
    <dbReference type="NCBI Taxonomy" id="981085"/>
    <lineage>
        <taxon>Eukaryota</taxon>
        <taxon>Viridiplantae</taxon>
        <taxon>Streptophyta</taxon>
        <taxon>Embryophyta</taxon>
        <taxon>Tracheophyta</taxon>
        <taxon>Spermatophyta</taxon>
        <taxon>Magnoliopsida</taxon>
        <taxon>eudicotyledons</taxon>
        <taxon>Gunneridae</taxon>
        <taxon>Pentapetalae</taxon>
        <taxon>rosids</taxon>
        <taxon>fabids</taxon>
        <taxon>Rosales</taxon>
        <taxon>Moraceae</taxon>
        <taxon>Moreae</taxon>
        <taxon>Morus</taxon>
    </lineage>
</organism>
<reference evidence="3" key="1">
    <citation type="submission" date="2013-01" db="EMBL/GenBank/DDBJ databases">
        <title>Draft Genome Sequence of a Mulberry Tree, Morus notabilis C.K. Schneid.</title>
        <authorList>
            <person name="He N."/>
            <person name="Zhao S."/>
        </authorList>
    </citation>
    <scope>NUCLEOTIDE SEQUENCE</scope>
</reference>
<proteinExistence type="predicted"/>